<evidence type="ECO:0000313" key="4">
    <source>
        <dbReference type="Proteomes" id="UP000243136"/>
    </source>
</evidence>
<proteinExistence type="predicted"/>
<reference evidence="4" key="1">
    <citation type="submission" date="2017-06" db="EMBL/GenBank/DDBJ databases">
        <title>Capnocytophaga spp. assemblies.</title>
        <authorList>
            <person name="Gulvik C.A."/>
        </authorList>
    </citation>
    <scope>NUCLEOTIDE SEQUENCE [LARGE SCALE GENOMIC DNA]</scope>
    <source>
        <strain evidence="4">H5594</strain>
    </source>
</reference>
<dbReference type="Pfam" id="PF18990">
    <property type="entry name" value="DUF5723"/>
    <property type="match status" value="1"/>
</dbReference>
<gene>
    <name evidence="3" type="ORF">CGC56_05645</name>
</gene>
<protein>
    <recommendedName>
        <fullName evidence="2">DUF5723 domain-containing protein</fullName>
    </recommendedName>
</protein>
<feature type="chain" id="PRO_5012558116" description="DUF5723 domain-containing protein" evidence="1">
    <location>
        <begin position="19"/>
        <end position="447"/>
    </location>
</feature>
<feature type="domain" description="DUF5723" evidence="2">
    <location>
        <begin position="40"/>
        <end position="423"/>
    </location>
</feature>
<feature type="signal peptide" evidence="1">
    <location>
        <begin position="1"/>
        <end position="18"/>
    </location>
</feature>
<evidence type="ECO:0000256" key="1">
    <source>
        <dbReference type="SAM" id="SignalP"/>
    </source>
</evidence>
<accession>A0A250G2T4</accession>
<keyword evidence="1" id="KW-0732">Signal</keyword>
<organism evidence="3 4">
    <name type="scientific">Capnocytophaga canimorsus</name>
    <dbReference type="NCBI Taxonomy" id="28188"/>
    <lineage>
        <taxon>Bacteria</taxon>
        <taxon>Pseudomonadati</taxon>
        <taxon>Bacteroidota</taxon>
        <taxon>Flavobacteriia</taxon>
        <taxon>Flavobacteriales</taxon>
        <taxon>Flavobacteriaceae</taxon>
        <taxon>Capnocytophaga</taxon>
    </lineage>
</organism>
<dbReference type="Proteomes" id="UP000243136">
    <property type="component" value="Chromosome"/>
</dbReference>
<dbReference type="EMBL" id="CP022388">
    <property type="protein sequence ID" value="ATA91702.1"/>
    <property type="molecule type" value="Genomic_DNA"/>
</dbReference>
<evidence type="ECO:0000259" key="2">
    <source>
        <dbReference type="Pfam" id="PF18990"/>
    </source>
</evidence>
<sequence length="447" mass="48904">MKKIFIALTALFSVGVSAQQPFSGIRSSSYLGVQSTLSNPANIVASSKKWDVNLLSFHVNFANNATDLKLSSVKDDLFKLENDKISGVINADVLGPSFMVGGSKFAFALTSRVRVFAHLNNLNTHLFKALSENKLTENYVLQSPENQGVTANGWSEIGGTFSMVLFQDLNHVIKAGVTAKLLQGFTSSYVQINGLKDAKIEIDGNEVYLSNANAGVVMLNSGVDFTNLKNVSDITKSYGKGIGFDLGLVYERQLEGADDWCPNCGIGRGYRYKIGVSLLDIGGIKYSSNPQNSFQYLLNVPAGKRFRLDNLGDNLTQIQENLKKSEYVKTGGISDSYKASLPTSLNLIFDYYAGSRFFVEFASQFNLVSKEDSAKNAYYANSYSLTPRFEGKYFGFYLPLNYSDLSKFNAGVALRMGPLFVGSGSALSVLTNKSKQADVYFGLRFGL</sequence>
<name>A0A250G2T4_9FLAO</name>
<dbReference type="AlphaFoldDB" id="A0A250G2T4"/>
<dbReference type="RefSeq" id="WP_095917144.1">
    <property type="nucleotide sequence ID" value="NZ_CP022388.1"/>
</dbReference>
<evidence type="ECO:0000313" key="3">
    <source>
        <dbReference type="EMBL" id="ATA91702.1"/>
    </source>
</evidence>
<dbReference type="InterPro" id="IPR043781">
    <property type="entry name" value="DUF5723"/>
</dbReference>